<evidence type="ECO:0000256" key="1">
    <source>
        <dbReference type="SAM" id="SignalP"/>
    </source>
</evidence>
<evidence type="ECO:0008006" key="4">
    <source>
        <dbReference type="Google" id="ProtNLM"/>
    </source>
</evidence>
<proteinExistence type="predicted"/>
<dbReference type="OrthoDB" id="8245037at2"/>
<keyword evidence="1" id="KW-0732">Signal</keyword>
<name>A0A4Q2RJZ1_9HYPH</name>
<sequence>MTFQRASLCALLVLALPGVASARLRSDRDRLRAEAEHACYGDAQRLCPDAMPNEAKVEACMKTKRALLSPACGKIFDRGINR</sequence>
<comment type="caution">
    <text evidence="2">The sequence shown here is derived from an EMBL/GenBank/DDBJ whole genome shotgun (WGS) entry which is preliminary data.</text>
</comment>
<evidence type="ECO:0000313" key="2">
    <source>
        <dbReference type="EMBL" id="RYB06788.1"/>
    </source>
</evidence>
<dbReference type="Proteomes" id="UP000289411">
    <property type="component" value="Unassembled WGS sequence"/>
</dbReference>
<dbReference type="RefSeq" id="WP_129218145.1">
    <property type="nucleotide sequence ID" value="NZ_QYBC01000003.1"/>
</dbReference>
<dbReference type="AlphaFoldDB" id="A0A4Q2RJZ1"/>
<accession>A0A4Q2RJZ1</accession>
<reference evidence="2 3" key="1">
    <citation type="submission" date="2018-09" db="EMBL/GenBank/DDBJ databases">
        <authorList>
            <person name="Grouzdev D.S."/>
            <person name="Krutkina M.S."/>
        </authorList>
    </citation>
    <scope>NUCLEOTIDE SEQUENCE [LARGE SCALE GENOMIC DNA]</scope>
    <source>
        <strain evidence="2 3">RmlP001</strain>
    </source>
</reference>
<gene>
    <name evidence="2" type="ORF">D3272_05555</name>
</gene>
<protein>
    <recommendedName>
        <fullName evidence="4">3',5'-cyclic-nucleotide phosphodiesterase</fullName>
    </recommendedName>
</protein>
<keyword evidence="3" id="KW-1185">Reference proteome</keyword>
<reference evidence="2 3" key="2">
    <citation type="submission" date="2019-02" db="EMBL/GenBank/DDBJ databases">
        <title>'Lichenibacterium ramalinii' gen. nov. sp. nov., 'Lichenibacterium minor' gen. nov. sp. nov.</title>
        <authorList>
            <person name="Pankratov T."/>
        </authorList>
    </citation>
    <scope>NUCLEOTIDE SEQUENCE [LARGE SCALE GENOMIC DNA]</scope>
    <source>
        <strain evidence="2 3">RmlP001</strain>
    </source>
</reference>
<organism evidence="2 3">
    <name type="scientific">Lichenibacterium ramalinae</name>
    <dbReference type="NCBI Taxonomy" id="2316527"/>
    <lineage>
        <taxon>Bacteria</taxon>
        <taxon>Pseudomonadati</taxon>
        <taxon>Pseudomonadota</taxon>
        <taxon>Alphaproteobacteria</taxon>
        <taxon>Hyphomicrobiales</taxon>
        <taxon>Lichenihabitantaceae</taxon>
        <taxon>Lichenibacterium</taxon>
    </lineage>
</organism>
<feature type="chain" id="PRO_5020718578" description="3',5'-cyclic-nucleotide phosphodiesterase" evidence="1">
    <location>
        <begin position="23"/>
        <end position="82"/>
    </location>
</feature>
<feature type="signal peptide" evidence="1">
    <location>
        <begin position="1"/>
        <end position="22"/>
    </location>
</feature>
<dbReference type="EMBL" id="QYBC01000003">
    <property type="protein sequence ID" value="RYB06788.1"/>
    <property type="molecule type" value="Genomic_DNA"/>
</dbReference>
<evidence type="ECO:0000313" key="3">
    <source>
        <dbReference type="Proteomes" id="UP000289411"/>
    </source>
</evidence>